<accession>A0ABR6BUE6</accession>
<dbReference type="SUPFAM" id="SSF52402">
    <property type="entry name" value="Adenine nucleotide alpha hydrolases-like"/>
    <property type="match status" value="1"/>
</dbReference>
<dbReference type="Gene3D" id="3.30.565.10">
    <property type="entry name" value="Histidine kinase-like ATPase, C-terminal domain"/>
    <property type="match status" value="1"/>
</dbReference>
<dbReference type="EMBL" id="JACJID010000007">
    <property type="protein sequence ID" value="MBA8930551.1"/>
    <property type="molecule type" value="Genomic_DNA"/>
</dbReference>
<evidence type="ECO:0000313" key="9">
    <source>
        <dbReference type="Proteomes" id="UP000517916"/>
    </source>
</evidence>
<dbReference type="GO" id="GO:0004673">
    <property type="term" value="F:protein histidine kinase activity"/>
    <property type="evidence" value="ECO:0007669"/>
    <property type="project" value="UniProtKB-EC"/>
</dbReference>
<dbReference type="PROSITE" id="PS50109">
    <property type="entry name" value="HIS_KIN"/>
    <property type="match status" value="1"/>
</dbReference>
<keyword evidence="6" id="KW-0902">Two-component regulatory system</keyword>
<reference evidence="8 9" key="1">
    <citation type="submission" date="2020-08" db="EMBL/GenBank/DDBJ databases">
        <title>Genomic Encyclopedia of Archaeal and Bacterial Type Strains, Phase II (KMG-II): from individual species to whole genera.</title>
        <authorList>
            <person name="Goeker M."/>
        </authorList>
    </citation>
    <scope>NUCLEOTIDE SEQUENCE [LARGE SCALE GENOMIC DNA]</scope>
    <source>
        <strain evidence="8 9">DSM 43850</strain>
    </source>
</reference>
<organism evidence="8 9">
    <name type="scientific">Kutzneria viridogrisea</name>
    <dbReference type="NCBI Taxonomy" id="47990"/>
    <lineage>
        <taxon>Bacteria</taxon>
        <taxon>Bacillati</taxon>
        <taxon>Actinomycetota</taxon>
        <taxon>Actinomycetes</taxon>
        <taxon>Pseudonocardiales</taxon>
        <taxon>Pseudonocardiaceae</taxon>
        <taxon>Kutzneria</taxon>
    </lineage>
</organism>
<dbReference type="InterPro" id="IPR036097">
    <property type="entry name" value="HisK_dim/P_sf"/>
</dbReference>
<name>A0ABR6BUE6_9PSEU</name>
<evidence type="ECO:0000256" key="2">
    <source>
        <dbReference type="ARBA" id="ARBA00004236"/>
    </source>
</evidence>
<dbReference type="EC" id="2.7.13.3" evidence="3"/>
<dbReference type="InterPro" id="IPR036890">
    <property type="entry name" value="HATPase_C_sf"/>
</dbReference>
<dbReference type="InterPro" id="IPR003852">
    <property type="entry name" value="Sig_transdc_His_kinase_KdpD_N"/>
</dbReference>
<comment type="subcellular location">
    <subcellularLocation>
        <location evidence="2">Cell membrane</location>
    </subcellularLocation>
</comment>
<evidence type="ECO:0000259" key="7">
    <source>
        <dbReference type="PROSITE" id="PS50109"/>
    </source>
</evidence>
<dbReference type="Pfam" id="PF02702">
    <property type="entry name" value="KdpD"/>
    <property type="match status" value="1"/>
</dbReference>
<comment type="caution">
    <text evidence="8">The sequence shown here is derived from an EMBL/GenBank/DDBJ whole genome shotgun (WGS) entry which is preliminary data.</text>
</comment>
<evidence type="ECO:0000256" key="3">
    <source>
        <dbReference type="ARBA" id="ARBA00012438"/>
    </source>
</evidence>
<dbReference type="Proteomes" id="UP000517916">
    <property type="component" value="Unassembled WGS sequence"/>
</dbReference>
<evidence type="ECO:0000256" key="6">
    <source>
        <dbReference type="ARBA" id="ARBA00023012"/>
    </source>
</evidence>
<proteinExistence type="predicted"/>
<dbReference type="PANTHER" id="PTHR45569:SF1">
    <property type="entry name" value="SENSOR PROTEIN KDPD"/>
    <property type="match status" value="1"/>
</dbReference>
<feature type="domain" description="Histidine kinase" evidence="7">
    <location>
        <begin position="549"/>
        <end position="736"/>
    </location>
</feature>
<comment type="catalytic activity">
    <reaction evidence="1">
        <text>ATP + protein L-histidine = ADP + protein N-phospho-L-histidine.</text>
        <dbReference type="EC" id="2.7.13.3"/>
    </reaction>
</comment>
<dbReference type="InterPro" id="IPR005467">
    <property type="entry name" value="His_kinase_dom"/>
</dbReference>
<dbReference type="SUPFAM" id="SSF55874">
    <property type="entry name" value="ATPase domain of HSP90 chaperone/DNA topoisomerase II/histidine kinase"/>
    <property type="match status" value="1"/>
</dbReference>
<evidence type="ECO:0000313" key="8">
    <source>
        <dbReference type="EMBL" id="MBA8930551.1"/>
    </source>
</evidence>
<dbReference type="Gene3D" id="3.40.50.620">
    <property type="entry name" value="HUPs"/>
    <property type="match status" value="1"/>
</dbReference>
<dbReference type="Gene3D" id="3.40.50.300">
    <property type="entry name" value="P-loop containing nucleotide triphosphate hydrolases"/>
    <property type="match status" value="1"/>
</dbReference>
<gene>
    <name evidence="8" type="ORF">BC739_007798</name>
</gene>
<dbReference type="RefSeq" id="WP_182839940.1">
    <property type="nucleotide sequence ID" value="NZ_BAAABQ010000008.1"/>
</dbReference>
<protein>
    <recommendedName>
        <fullName evidence="3">histidine kinase</fullName>
        <ecNumber evidence="3">2.7.13.3</ecNumber>
    </recommendedName>
</protein>
<dbReference type="PANTHER" id="PTHR45569">
    <property type="entry name" value="SENSOR PROTEIN KDPD"/>
    <property type="match status" value="1"/>
</dbReference>
<evidence type="ECO:0000256" key="4">
    <source>
        <dbReference type="ARBA" id="ARBA00022679"/>
    </source>
</evidence>
<dbReference type="InterPro" id="IPR027417">
    <property type="entry name" value="P-loop_NTPase"/>
</dbReference>
<dbReference type="InterPro" id="IPR052023">
    <property type="entry name" value="Histidine_kinase_KdpD"/>
</dbReference>
<evidence type="ECO:0000256" key="5">
    <source>
        <dbReference type="ARBA" id="ARBA00022777"/>
    </source>
</evidence>
<evidence type="ECO:0000256" key="1">
    <source>
        <dbReference type="ARBA" id="ARBA00000085"/>
    </source>
</evidence>
<dbReference type="SUPFAM" id="SSF47384">
    <property type="entry name" value="Homodimeric domain of signal transducing histidine kinase"/>
    <property type="match status" value="1"/>
</dbReference>
<keyword evidence="9" id="KW-1185">Reference proteome</keyword>
<sequence>MTRGRLRIYLGAAPGVGKTYAMLAEGHRRLDRGTDVVIGFVESHGRKLTIAMAEGLRTVPRRALTYRGVDLTEMDLAAVLARRPQVVLVDELAHTNVPGSVNEKRWQDVDQLLAAGIDVVSTLNIQHLESLNDVVEDITGIRQRETIADEVVRRADQIELVDMTPEALRRRMVHGNVYPPDRVDTALTHYFRPGNLTALRELALLWVADRVEEGLQRYRAEHGIAGTWETRERVAVGLLGHLEDEVLIRRAARITARIPGSDLLAVHVVSVDGLTETDPAVLATLRELVEDLGGSYHQVLDEDVAEGLRRFTRSESITQLVLGAGHRGPLRSLLLGEGVGSRVIRLLGSVDVHVVTHGHAAGSPGRSTRWRWYGAAAIGGLLLAVAVALGPQSFLPAALAVLAVGIAAWQANSAARSRLVASALTTLAAGVPRGQVELPALLELVRETVGLAAVSLLEPRPGSPDWYVIASAGDRPPERPDQADVRVPATGSVILAGRGRMRGTGDRQVLLACATQLAADLSHQRITEHAAELDERAAADRTRGTLLATATHDLQTALNQARDALAKLADQDGEHVAATSAAVERIGLLVADLLVLTRLRAGALDLYLRAVDVDEVIAAALEALGPGGPDIELRMAEDVPDVIADAATLIRAVTTLTARALRHSLPGRPPSIVVTTPPGHVEIQILDHDSAVDPATVASVALRVARGLVEAIGGQLRCARTEGGGLRVIVRLPSAR</sequence>
<dbReference type="InterPro" id="IPR014729">
    <property type="entry name" value="Rossmann-like_a/b/a_fold"/>
</dbReference>
<keyword evidence="4 8" id="KW-0808">Transferase</keyword>
<keyword evidence="5 8" id="KW-0418">Kinase</keyword>